<protein>
    <recommendedName>
        <fullName evidence="2">Propionyl-CoA carboxylase beta chain</fullName>
    </recommendedName>
</protein>
<reference evidence="6 7" key="1">
    <citation type="journal article" date="1992" name="Lakartidningen">
        <title>[Penicillin V and not amoxicillin is the first choice preparation in acute otitis].</title>
        <authorList>
            <person name="Kamme C."/>
            <person name="Lundgren K."/>
            <person name="Prellner K."/>
        </authorList>
    </citation>
    <scope>NUCLEOTIDE SEQUENCE [LARGE SCALE GENOMIC DNA]</scope>
    <source>
        <strain evidence="6 7">PC5538III-hc</strain>
    </source>
</reference>
<dbReference type="Gene3D" id="3.90.226.10">
    <property type="entry name" value="2-enoyl-CoA Hydratase, Chain A, domain 1"/>
    <property type="match status" value="2"/>
</dbReference>
<dbReference type="GO" id="GO:0015977">
    <property type="term" value="P:carbon fixation"/>
    <property type="evidence" value="ECO:0007669"/>
    <property type="project" value="UniProtKB-ARBA"/>
</dbReference>
<dbReference type="InterPro" id="IPR034733">
    <property type="entry name" value="AcCoA_carboxyl_beta"/>
</dbReference>
<dbReference type="GO" id="GO:0016740">
    <property type="term" value="F:transferase activity"/>
    <property type="evidence" value="ECO:0007669"/>
    <property type="project" value="UniProtKB-KW"/>
</dbReference>
<sequence>MQEKINELKKRKEKIEEAGGKEKIEERHAKGKLTARERILHLLDEGTFCEIDAFIEHRCSDFGMEKNKVAGEGVVTGYGKINGRQVCVYAQDFTVIGGSLGQMHAAKICKVQDMAIKLGCPCIGINDSGGARIQEGIDSLRGYGDIFYRNVQASGVIPQICVIMGPCAGGAVYSPALMDFIFMTDKSSNMFITGPQVVKAVTGEQVSAEDLGGAFVHSKTSGVASLMFPDEISTLEGVKKLLSYIPQNNLEDVPLENTNDDPNRNDEELSNILPDSPNKPYDIKEIIKRVVDNGEFFELQPLFATNIVICFARLDGKSVGIIANQPNSMAGVLDINAADKAARFIRFCDSFNIPLVTLVDTAGYLPGVGQEHNGVIRHGAKLLYAYSEATAPKITLIIRKSYGGAYIAMCSKHLGADMVYAWPSAEIAVMGPDGAANIIFKKDIEKAEDPKKMRAEKIEEYKREFANPYRAAVRGYVDDVIEPEYTRSYLINALHLLVSKRETRLPRKHGNIPL</sequence>
<dbReference type="InterPro" id="IPR011763">
    <property type="entry name" value="COA_CT_C"/>
</dbReference>
<feature type="region of interest" description="Disordered" evidence="3">
    <location>
        <begin position="252"/>
        <end position="274"/>
    </location>
</feature>
<comment type="similarity">
    <text evidence="1">Belongs to the AccD/PCCB family.</text>
</comment>
<comment type="caution">
    <text evidence="6">The sequence shown here is derived from an EMBL/GenBank/DDBJ whole genome shotgun (WGS) entry which is preliminary data.</text>
</comment>
<dbReference type="SUPFAM" id="SSF52096">
    <property type="entry name" value="ClpP/crotonase"/>
    <property type="match status" value="2"/>
</dbReference>
<evidence type="ECO:0000256" key="2">
    <source>
        <dbReference type="ARBA" id="ARBA00074538"/>
    </source>
</evidence>
<evidence type="ECO:0000256" key="3">
    <source>
        <dbReference type="SAM" id="MobiDB-lite"/>
    </source>
</evidence>
<evidence type="ECO:0000259" key="4">
    <source>
        <dbReference type="PROSITE" id="PS50980"/>
    </source>
</evidence>
<dbReference type="InterPro" id="IPR029045">
    <property type="entry name" value="ClpP/crotonase-like_dom_sf"/>
</dbReference>
<evidence type="ECO:0000313" key="6">
    <source>
        <dbReference type="EMBL" id="TXJ36412.1"/>
    </source>
</evidence>
<dbReference type="PROSITE" id="PS50980">
    <property type="entry name" value="COA_CT_NTER"/>
    <property type="match status" value="1"/>
</dbReference>
<dbReference type="PANTHER" id="PTHR43842">
    <property type="entry name" value="PROPIONYL-COA CARBOXYLASE BETA CHAIN"/>
    <property type="match status" value="1"/>
</dbReference>
<dbReference type="GO" id="GO:0009317">
    <property type="term" value="C:acetyl-CoA carboxylase complex"/>
    <property type="evidence" value="ECO:0007669"/>
    <property type="project" value="UniProtKB-ARBA"/>
</dbReference>
<dbReference type="EMBL" id="SAXY01000072">
    <property type="protein sequence ID" value="TXJ36412.1"/>
    <property type="molecule type" value="Genomic_DNA"/>
</dbReference>
<dbReference type="InterPro" id="IPR051047">
    <property type="entry name" value="AccD/PCCB"/>
</dbReference>
<dbReference type="PROSITE" id="PS50989">
    <property type="entry name" value="COA_CT_CTER"/>
    <property type="match status" value="1"/>
</dbReference>
<name>A0A5C8EI92_BRAPL</name>
<dbReference type="PANTHER" id="PTHR43842:SF2">
    <property type="entry name" value="PROPIONYL-COA CARBOXYLASE BETA CHAIN, MITOCHONDRIAL"/>
    <property type="match status" value="1"/>
</dbReference>
<proteinExistence type="inferred from homology"/>
<keyword evidence="6" id="KW-0808">Transferase</keyword>
<evidence type="ECO:0000313" key="7">
    <source>
        <dbReference type="Proteomes" id="UP000323176"/>
    </source>
</evidence>
<accession>A0A5C8EI92</accession>
<gene>
    <name evidence="6" type="ORF">EPJ72_11990</name>
</gene>
<dbReference type="FunFam" id="3.90.226.10:FF:000017">
    <property type="entry name" value="Propionyl-CoA carboxylase subunit beta 5"/>
    <property type="match status" value="1"/>
</dbReference>
<dbReference type="GO" id="GO:0003989">
    <property type="term" value="F:acetyl-CoA carboxylase activity"/>
    <property type="evidence" value="ECO:0007669"/>
    <property type="project" value="UniProtKB-ARBA"/>
</dbReference>
<feature type="domain" description="CoA carboxyltransferase N-terminal" evidence="4">
    <location>
        <begin position="1"/>
        <end position="257"/>
    </location>
</feature>
<dbReference type="Pfam" id="PF01039">
    <property type="entry name" value="Carboxyl_trans"/>
    <property type="match status" value="1"/>
</dbReference>
<dbReference type="Proteomes" id="UP000323176">
    <property type="component" value="Unassembled WGS sequence"/>
</dbReference>
<dbReference type="InterPro" id="IPR011762">
    <property type="entry name" value="COA_CT_N"/>
</dbReference>
<feature type="domain" description="CoA carboxyltransferase C-terminal" evidence="5">
    <location>
        <begin position="264"/>
        <end position="496"/>
    </location>
</feature>
<dbReference type="OrthoDB" id="9803706at2"/>
<dbReference type="AlphaFoldDB" id="A0A5C8EI92"/>
<dbReference type="GO" id="GO:0004658">
    <property type="term" value="F:propionyl-CoA carboxylase activity"/>
    <property type="evidence" value="ECO:0007669"/>
    <property type="project" value="UniProtKB-ARBA"/>
</dbReference>
<evidence type="ECO:0000259" key="5">
    <source>
        <dbReference type="PROSITE" id="PS50989"/>
    </source>
</evidence>
<dbReference type="FunFam" id="3.90.226.10:FF:000016">
    <property type="entry name" value="Propionyl-CoA carboxylase, beta subunit"/>
    <property type="match status" value="1"/>
</dbReference>
<evidence type="ECO:0000256" key="1">
    <source>
        <dbReference type="ARBA" id="ARBA00006102"/>
    </source>
</evidence>
<organism evidence="6 7">
    <name type="scientific">Brachyspira pilosicoli</name>
    <name type="common">Serpulina pilosicoli</name>
    <dbReference type="NCBI Taxonomy" id="52584"/>
    <lineage>
        <taxon>Bacteria</taxon>
        <taxon>Pseudomonadati</taxon>
        <taxon>Spirochaetota</taxon>
        <taxon>Spirochaetia</taxon>
        <taxon>Brachyspirales</taxon>
        <taxon>Brachyspiraceae</taxon>
        <taxon>Brachyspira</taxon>
    </lineage>
</organism>